<protein>
    <submittedName>
        <fullName evidence="2">Uncharacterized protein</fullName>
    </submittedName>
</protein>
<dbReference type="Proteomes" id="UP000215453">
    <property type="component" value="Chromosome 3"/>
</dbReference>
<evidence type="ECO:0000256" key="1">
    <source>
        <dbReference type="SAM" id="MobiDB-lite"/>
    </source>
</evidence>
<gene>
    <name evidence="2" type="ORF">ZT1A5_G4558</name>
</gene>
<evidence type="ECO:0000313" key="3">
    <source>
        <dbReference type="Proteomes" id="UP000215453"/>
    </source>
</evidence>
<evidence type="ECO:0000313" key="2">
    <source>
        <dbReference type="EMBL" id="SMY23118.1"/>
    </source>
</evidence>
<name>A0A1Y6LIA3_ZYMTR</name>
<organism evidence="2 3">
    <name type="scientific">Zymoseptoria tritici ST99CH_1A5</name>
    <dbReference type="NCBI Taxonomy" id="1276529"/>
    <lineage>
        <taxon>Eukaryota</taxon>
        <taxon>Fungi</taxon>
        <taxon>Dikarya</taxon>
        <taxon>Ascomycota</taxon>
        <taxon>Pezizomycotina</taxon>
        <taxon>Dothideomycetes</taxon>
        <taxon>Dothideomycetidae</taxon>
        <taxon>Mycosphaerellales</taxon>
        <taxon>Mycosphaerellaceae</taxon>
        <taxon>Zymoseptoria</taxon>
    </lineage>
</organism>
<accession>A0A1Y6LIA3</accession>
<feature type="region of interest" description="Disordered" evidence="1">
    <location>
        <begin position="15"/>
        <end position="41"/>
    </location>
</feature>
<dbReference type="AlphaFoldDB" id="A0A1Y6LIA3"/>
<dbReference type="EMBL" id="LT882678">
    <property type="protein sequence ID" value="SMY23118.1"/>
    <property type="molecule type" value="Genomic_DNA"/>
</dbReference>
<proteinExistence type="predicted"/>
<reference evidence="2 3" key="1">
    <citation type="submission" date="2016-10" db="EMBL/GenBank/DDBJ databases">
        <authorList>
            <person name="Varghese N."/>
        </authorList>
    </citation>
    <scope>NUCLEOTIDE SEQUENCE [LARGE SCALE GENOMIC DNA]</scope>
</reference>
<sequence length="115" mass="12181">MSNVQKAPLLPGFVKAHGEIGNAGPSSGHPRPLQRAHSWPEEGIAERSIALKLHGPLSSATSTQPLLLQSRPHAVPAFPTRDPCDDADERAYGPSVALRWNVKLAASSSGSRQST</sequence>